<sequence length="57" mass="6403">MGRRPGSCTFGWSRLLPVWLVLVPPRQRSSRVWGLRLLPLATVLALRLFDVFGGPIS</sequence>
<reference evidence="2" key="1">
    <citation type="submission" date="2023-05" db="EMBL/GenBank/DDBJ databases">
        <title>Draft genome of Pseudofrankia sp. BMG5.37.</title>
        <authorList>
            <person name="Gtari M."/>
            <person name="Ghodhbane F."/>
            <person name="Sbissi I."/>
        </authorList>
    </citation>
    <scope>NUCLEOTIDE SEQUENCE [LARGE SCALE GENOMIC DNA]</scope>
    <source>
        <strain evidence="2">BMG 814</strain>
    </source>
</reference>
<proteinExistence type="predicted"/>
<gene>
    <name evidence="1" type="ORF">QOZ88_14895</name>
</gene>
<dbReference type="EMBL" id="JASNFN010000018">
    <property type="protein sequence ID" value="MDP5183923.1"/>
    <property type="molecule type" value="Genomic_DNA"/>
</dbReference>
<organism evidence="1 2">
    <name type="scientific">Blastococcus carthaginiensis</name>
    <dbReference type="NCBI Taxonomy" id="3050034"/>
    <lineage>
        <taxon>Bacteria</taxon>
        <taxon>Bacillati</taxon>
        <taxon>Actinomycetota</taxon>
        <taxon>Actinomycetes</taxon>
        <taxon>Geodermatophilales</taxon>
        <taxon>Geodermatophilaceae</taxon>
        <taxon>Blastococcus</taxon>
    </lineage>
</organism>
<keyword evidence="2" id="KW-1185">Reference proteome</keyword>
<dbReference type="RefSeq" id="WP_306000528.1">
    <property type="nucleotide sequence ID" value="NZ_JASNFN010000018.1"/>
</dbReference>
<accession>A0ABT9IEA6</accession>
<dbReference type="Proteomes" id="UP001233673">
    <property type="component" value="Unassembled WGS sequence"/>
</dbReference>
<evidence type="ECO:0000313" key="1">
    <source>
        <dbReference type="EMBL" id="MDP5183923.1"/>
    </source>
</evidence>
<evidence type="ECO:0000313" key="2">
    <source>
        <dbReference type="Proteomes" id="UP001233673"/>
    </source>
</evidence>
<comment type="caution">
    <text evidence="1">The sequence shown here is derived from an EMBL/GenBank/DDBJ whole genome shotgun (WGS) entry which is preliminary data.</text>
</comment>
<name>A0ABT9IEA6_9ACTN</name>
<protein>
    <submittedName>
        <fullName evidence="1">Uncharacterized protein</fullName>
    </submittedName>
</protein>